<dbReference type="AlphaFoldDB" id="A0A939GHX2"/>
<name>A0A939GHX2_9BACT</name>
<dbReference type="Proteomes" id="UP000664034">
    <property type="component" value="Unassembled WGS sequence"/>
</dbReference>
<proteinExistence type="predicted"/>
<dbReference type="RefSeq" id="WP_207366160.1">
    <property type="nucleotide sequence ID" value="NZ_JAFMYV010000010.1"/>
</dbReference>
<sequence length="254" mass="27780">MTHYQLYRLAICLLRWLVVLPGPVTGYAQGAFSIGSVTTRHQLGVSAGLEPELTTSVGYAYQVIETTNSLQIRLGAVLTVPPYRVSTGSGRLSGLVALDWHPTGPQSASRWGGRLALMPYYARNCNEAGTLDGLGLELRLLPLHRGKHRTGGLDLGWQGTLLTYIHHSDLAKAAFNERYVGTTGPDLAGPKDGWYRNTAHRFRLGYTSAWRLGSNAYWQLSVGTLVALQRQGVLLSFAHGQVPVYLETAFSLGW</sequence>
<gene>
    <name evidence="1" type="ORF">J2I47_18890</name>
</gene>
<keyword evidence="2" id="KW-1185">Reference proteome</keyword>
<organism evidence="1 2">
    <name type="scientific">Fibrella rubiginis</name>
    <dbReference type="NCBI Taxonomy" id="2817060"/>
    <lineage>
        <taxon>Bacteria</taxon>
        <taxon>Pseudomonadati</taxon>
        <taxon>Bacteroidota</taxon>
        <taxon>Cytophagia</taxon>
        <taxon>Cytophagales</taxon>
        <taxon>Spirosomataceae</taxon>
        <taxon>Fibrella</taxon>
    </lineage>
</organism>
<protein>
    <submittedName>
        <fullName evidence="1">Uncharacterized protein</fullName>
    </submittedName>
</protein>
<accession>A0A939GHX2</accession>
<evidence type="ECO:0000313" key="1">
    <source>
        <dbReference type="EMBL" id="MBO0938626.1"/>
    </source>
</evidence>
<comment type="caution">
    <text evidence="1">The sequence shown here is derived from an EMBL/GenBank/DDBJ whole genome shotgun (WGS) entry which is preliminary data.</text>
</comment>
<evidence type="ECO:0000313" key="2">
    <source>
        <dbReference type="Proteomes" id="UP000664034"/>
    </source>
</evidence>
<dbReference type="EMBL" id="JAFMYV010000010">
    <property type="protein sequence ID" value="MBO0938626.1"/>
    <property type="molecule type" value="Genomic_DNA"/>
</dbReference>
<reference evidence="1" key="1">
    <citation type="submission" date="2021-03" db="EMBL/GenBank/DDBJ databases">
        <title>Fibrella sp. HMF5335 genome sequencing and assembly.</title>
        <authorList>
            <person name="Kang H."/>
            <person name="Kim H."/>
            <person name="Bae S."/>
            <person name="Joh K."/>
        </authorList>
    </citation>
    <scope>NUCLEOTIDE SEQUENCE</scope>
    <source>
        <strain evidence="1">HMF5335</strain>
    </source>
</reference>